<accession>A0A6C0K4S9</accession>
<dbReference type="AlphaFoldDB" id="A0A6C0K4S9"/>
<keyword evidence="1" id="KW-1133">Transmembrane helix</keyword>
<sequence>MQEYTPQAGMVSCLPSGAVIDDNGNVNAASLKIHVEKLLRENAPAISPDDLSTATVRPVSQNIVPSPAEKYADKSNKLRESINKEYCHYYIRYMWGITKILNDATSSGAVVSPELKNNVQILNTKLNTIILVMKGVVNSRLNTLENYYGGEGDPKSVNYLNKSLDDARKKLAMHSEKLQKNDLSSDIQQSMIEYSLEKNSSSRNLLALYGFMNIVAVGLLFYVYTNTKA</sequence>
<evidence type="ECO:0000313" key="2">
    <source>
        <dbReference type="EMBL" id="QHU12096.1"/>
    </source>
</evidence>
<reference evidence="2" key="1">
    <citation type="journal article" date="2020" name="Nature">
        <title>Giant virus diversity and host interactions through global metagenomics.</title>
        <authorList>
            <person name="Schulz F."/>
            <person name="Roux S."/>
            <person name="Paez-Espino D."/>
            <person name="Jungbluth S."/>
            <person name="Walsh D.A."/>
            <person name="Denef V.J."/>
            <person name="McMahon K.D."/>
            <person name="Konstantinidis K.T."/>
            <person name="Eloe-Fadrosh E.A."/>
            <person name="Kyrpides N.C."/>
            <person name="Woyke T."/>
        </authorList>
    </citation>
    <scope>NUCLEOTIDE SEQUENCE</scope>
    <source>
        <strain evidence="2">GVMAG-S-1101171-110</strain>
    </source>
</reference>
<dbReference type="EMBL" id="MN740798">
    <property type="protein sequence ID" value="QHU12096.1"/>
    <property type="molecule type" value="Genomic_DNA"/>
</dbReference>
<evidence type="ECO:0000256" key="1">
    <source>
        <dbReference type="SAM" id="Phobius"/>
    </source>
</evidence>
<keyword evidence="1" id="KW-0472">Membrane</keyword>
<organism evidence="2">
    <name type="scientific">viral metagenome</name>
    <dbReference type="NCBI Taxonomy" id="1070528"/>
    <lineage>
        <taxon>unclassified sequences</taxon>
        <taxon>metagenomes</taxon>
        <taxon>organismal metagenomes</taxon>
    </lineage>
</organism>
<proteinExistence type="predicted"/>
<feature type="transmembrane region" description="Helical" evidence="1">
    <location>
        <begin position="205"/>
        <end position="224"/>
    </location>
</feature>
<keyword evidence="1" id="KW-0812">Transmembrane</keyword>
<name>A0A6C0K4S9_9ZZZZ</name>
<protein>
    <submittedName>
        <fullName evidence="2">Uncharacterized protein</fullName>
    </submittedName>
</protein>